<accession>X0V7H1</accession>
<name>X0V7H1_9ZZZZ</name>
<feature type="region of interest" description="Disordered" evidence="1">
    <location>
        <begin position="50"/>
        <end position="69"/>
    </location>
</feature>
<dbReference type="EMBL" id="BARS01038786">
    <property type="protein sequence ID" value="GAG14070.1"/>
    <property type="molecule type" value="Genomic_DNA"/>
</dbReference>
<reference evidence="2" key="1">
    <citation type="journal article" date="2014" name="Front. Microbiol.">
        <title>High frequency of phylogenetically diverse reductive dehalogenase-homologous genes in deep subseafloor sedimentary metagenomes.</title>
        <authorList>
            <person name="Kawai M."/>
            <person name="Futagami T."/>
            <person name="Toyoda A."/>
            <person name="Takaki Y."/>
            <person name="Nishi S."/>
            <person name="Hori S."/>
            <person name="Arai W."/>
            <person name="Tsubouchi T."/>
            <person name="Morono Y."/>
            <person name="Uchiyama I."/>
            <person name="Ito T."/>
            <person name="Fujiyama A."/>
            <person name="Inagaki F."/>
            <person name="Takami H."/>
        </authorList>
    </citation>
    <scope>NUCLEOTIDE SEQUENCE</scope>
    <source>
        <strain evidence="2">Expedition CK06-06</strain>
    </source>
</reference>
<evidence type="ECO:0000256" key="1">
    <source>
        <dbReference type="SAM" id="MobiDB-lite"/>
    </source>
</evidence>
<dbReference type="AlphaFoldDB" id="X0V7H1"/>
<protein>
    <submittedName>
        <fullName evidence="2">Uncharacterized protein</fullName>
    </submittedName>
</protein>
<evidence type="ECO:0000313" key="2">
    <source>
        <dbReference type="EMBL" id="GAG14070.1"/>
    </source>
</evidence>
<proteinExistence type="predicted"/>
<gene>
    <name evidence="2" type="ORF">S01H1_59302</name>
</gene>
<sequence>MPDIDWAAICDILASEYGWTLDYIKTLNFGQITTLLKAIKERRDIEGGSFGRAGKVYPHSPKGESGKLSENEAIQMAAKMGGKIEKDKDGKVKKIIM</sequence>
<comment type="caution">
    <text evidence="2">The sequence shown here is derived from an EMBL/GenBank/DDBJ whole genome shotgun (WGS) entry which is preliminary data.</text>
</comment>
<organism evidence="2">
    <name type="scientific">marine sediment metagenome</name>
    <dbReference type="NCBI Taxonomy" id="412755"/>
    <lineage>
        <taxon>unclassified sequences</taxon>
        <taxon>metagenomes</taxon>
        <taxon>ecological metagenomes</taxon>
    </lineage>
</organism>